<dbReference type="PRINTS" id="PR00813">
    <property type="entry name" value="BCTERIALGSPG"/>
</dbReference>
<dbReference type="SUPFAM" id="SSF54523">
    <property type="entry name" value="Pili subunits"/>
    <property type="match status" value="1"/>
</dbReference>
<dbReference type="EMBL" id="CP136920">
    <property type="protein sequence ID" value="WOO39574.1"/>
    <property type="molecule type" value="Genomic_DNA"/>
</dbReference>
<dbReference type="InterPro" id="IPR045584">
    <property type="entry name" value="Pilin-like"/>
</dbReference>
<protein>
    <submittedName>
        <fullName evidence="3">Prepilin-type N-terminal cleavage/methylation domain-containing protein</fullName>
    </submittedName>
</protein>
<evidence type="ECO:0000313" key="3">
    <source>
        <dbReference type="EMBL" id="WOO39574.1"/>
    </source>
</evidence>
<accession>A0AAQ3LCT2</accession>
<evidence type="ECO:0000256" key="2">
    <source>
        <dbReference type="SAM" id="Phobius"/>
    </source>
</evidence>
<dbReference type="Pfam" id="PF07963">
    <property type="entry name" value="N_methyl"/>
    <property type="match status" value="1"/>
</dbReference>
<organism evidence="3 4">
    <name type="scientific">Rubellicoccus peritrichatus</name>
    <dbReference type="NCBI Taxonomy" id="3080537"/>
    <lineage>
        <taxon>Bacteria</taxon>
        <taxon>Pseudomonadati</taxon>
        <taxon>Verrucomicrobiota</taxon>
        <taxon>Opitutia</taxon>
        <taxon>Puniceicoccales</taxon>
        <taxon>Cerasicoccaceae</taxon>
        <taxon>Rubellicoccus</taxon>
    </lineage>
</organism>
<dbReference type="InterPro" id="IPR012902">
    <property type="entry name" value="N_methyl_site"/>
</dbReference>
<keyword evidence="2" id="KW-1133">Transmembrane helix</keyword>
<feature type="transmembrane region" description="Helical" evidence="2">
    <location>
        <begin position="20"/>
        <end position="38"/>
    </location>
</feature>
<keyword evidence="4" id="KW-1185">Reference proteome</keyword>
<name>A0AAQ3LCT2_9BACT</name>
<gene>
    <name evidence="3" type="ORF">RZN69_13200</name>
</gene>
<keyword evidence="1" id="KW-0488">Methylation</keyword>
<dbReference type="InterPro" id="IPR000983">
    <property type="entry name" value="Bac_GSPG_pilin"/>
</dbReference>
<dbReference type="Gene3D" id="3.30.700.10">
    <property type="entry name" value="Glycoprotein, Type 4 Pilin"/>
    <property type="match status" value="1"/>
</dbReference>
<sequence>MFKEVTSASRKTRGFTLVEVMIVVVIIGLLAVMALPAFRKVRMNSQNARFISDLRMFRGAAENYTLAEGVFPGDGSSGVLPAGLEEYIKPSDFQVRSPLGGSWDMEFEDSGVTFAIGVVDYTVSPEQIQMIEERFDDGDTATGNLREIRTNGIYWVEAE</sequence>
<evidence type="ECO:0000256" key="1">
    <source>
        <dbReference type="ARBA" id="ARBA00022481"/>
    </source>
</evidence>
<dbReference type="PROSITE" id="PS00409">
    <property type="entry name" value="PROKAR_NTER_METHYL"/>
    <property type="match status" value="1"/>
</dbReference>
<dbReference type="NCBIfam" id="TIGR02532">
    <property type="entry name" value="IV_pilin_GFxxxE"/>
    <property type="match status" value="1"/>
</dbReference>
<reference evidence="3 4" key="1">
    <citation type="submission" date="2023-10" db="EMBL/GenBank/DDBJ databases">
        <title>Rubellicoccus peritrichatus gen. nov., sp. nov., isolated from an algae of coral reef tank.</title>
        <authorList>
            <person name="Luo J."/>
        </authorList>
    </citation>
    <scope>NUCLEOTIDE SEQUENCE [LARGE SCALE GENOMIC DNA]</scope>
    <source>
        <strain evidence="3 4">CR14</strain>
    </source>
</reference>
<evidence type="ECO:0000313" key="4">
    <source>
        <dbReference type="Proteomes" id="UP001304300"/>
    </source>
</evidence>
<dbReference type="KEGG" id="puo:RZN69_13200"/>
<dbReference type="Proteomes" id="UP001304300">
    <property type="component" value="Chromosome"/>
</dbReference>
<dbReference type="AlphaFoldDB" id="A0AAQ3LCT2"/>
<keyword evidence="2" id="KW-0472">Membrane</keyword>
<dbReference type="GO" id="GO:0015628">
    <property type="term" value="P:protein secretion by the type II secretion system"/>
    <property type="evidence" value="ECO:0007669"/>
    <property type="project" value="InterPro"/>
</dbReference>
<dbReference type="GO" id="GO:0015627">
    <property type="term" value="C:type II protein secretion system complex"/>
    <property type="evidence" value="ECO:0007669"/>
    <property type="project" value="InterPro"/>
</dbReference>
<proteinExistence type="predicted"/>
<dbReference type="PANTHER" id="PTHR30093">
    <property type="entry name" value="GENERAL SECRETION PATHWAY PROTEIN G"/>
    <property type="match status" value="1"/>
</dbReference>
<keyword evidence="2" id="KW-0812">Transmembrane</keyword>
<dbReference type="RefSeq" id="WP_317831517.1">
    <property type="nucleotide sequence ID" value="NZ_CP136920.1"/>
</dbReference>